<dbReference type="InParanoid" id="Q7UWE9"/>
<dbReference type="AlphaFoldDB" id="Q7UWE9"/>
<reference evidence="1 2" key="1">
    <citation type="journal article" date="2003" name="Proc. Natl. Acad. Sci. U.S.A.">
        <title>Complete genome sequence of the marine planctomycete Pirellula sp. strain 1.</title>
        <authorList>
            <person name="Gloeckner F.O."/>
            <person name="Kube M."/>
            <person name="Bauer M."/>
            <person name="Teeling H."/>
            <person name="Lombardot T."/>
            <person name="Ludwig W."/>
            <person name="Gade D."/>
            <person name="Beck A."/>
            <person name="Borzym K."/>
            <person name="Heitmann K."/>
            <person name="Rabus R."/>
            <person name="Schlesner H."/>
            <person name="Amann R."/>
            <person name="Reinhardt R."/>
        </authorList>
    </citation>
    <scope>NUCLEOTIDE SEQUENCE [LARGE SCALE GENOMIC DNA]</scope>
    <source>
        <strain evidence="2">DSM 10527 / NCIMB 13988 / SH1</strain>
    </source>
</reference>
<dbReference type="EMBL" id="BX294136">
    <property type="protein sequence ID" value="CAD72414.1"/>
    <property type="molecule type" value="Genomic_DNA"/>
</dbReference>
<proteinExistence type="predicted"/>
<protein>
    <submittedName>
        <fullName evidence="1">Uncharacterized protein</fullName>
    </submittedName>
</protein>
<gene>
    <name evidence="1" type="ordered locus">RB2084</name>
</gene>
<evidence type="ECO:0000313" key="1">
    <source>
        <dbReference type="EMBL" id="CAD72414.1"/>
    </source>
</evidence>
<evidence type="ECO:0000313" key="2">
    <source>
        <dbReference type="Proteomes" id="UP000001025"/>
    </source>
</evidence>
<dbReference type="KEGG" id="rba:RB2084"/>
<organism evidence="1 2">
    <name type="scientific">Rhodopirellula baltica (strain DSM 10527 / NCIMB 13988 / SH1)</name>
    <dbReference type="NCBI Taxonomy" id="243090"/>
    <lineage>
        <taxon>Bacteria</taxon>
        <taxon>Pseudomonadati</taxon>
        <taxon>Planctomycetota</taxon>
        <taxon>Planctomycetia</taxon>
        <taxon>Pirellulales</taxon>
        <taxon>Pirellulaceae</taxon>
        <taxon>Rhodopirellula</taxon>
    </lineage>
</organism>
<dbReference type="Proteomes" id="UP000001025">
    <property type="component" value="Chromosome"/>
</dbReference>
<sequence length="49" mass="5063">MGVLVIAETSASCGGLGGCAGRWAGGESQARNLCHLGLLACFATKRRRR</sequence>
<dbReference type="STRING" id="243090.RB2084"/>
<dbReference type="EnsemblBacteria" id="CAD72414">
    <property type="protein sequence ID" value="CAD72414"/>
    <property type="gene ID" value="RB2084"/>
</dbReference>
<accession>Q7UWE9</accession>
<name>Q7UWE9_RHOBA</name>
<keyword evidence="2" id="KW-1185">Reference proteome</keyword>
<dbReference type="HOGENOM" id="CLU_3140029_0_0_0"/>